<feature type="chain" id="PRO_5021494109" description="Kisspeptin 2" evidence="1">
    <location>
        <begin position="21"/>
        <end position="118"/>
    </location>
</feature>
<dbReference type="Ensembl" id="ENSEEET00000022250.2">
    <property type="protein sequence ID" value="ENSEEEP00000022003.1"/>
    <property type="gene ID" value="ENSEEEG00000010687.2"/>
</dbReference>
<dbReference type="OMA" id="ICQSTAM"/>
<evidence type="ECO:0000313" key="2">
    <source>
        <dbReference type="Ensembl" id="ENSEEEP00000022003.1"/>
    </source>
</evidence>
<evidence type="ECO:0008006" key="4">
    <source>
        <dbReference type="Google" id="ProtNLM"/>
    </source>
</evidence>
<sequence>MKVQALIVFMSALTVPYGSTTTLPKDTGAPAVYPIMEQRDVHELDPSEDASLCFFLKEKDVESDVSCKPRLTRSKFNYNPFGLRFGKRDRRLKSDSDRLRTSRLLPLLLSARDLEEAS</sequence>
<dbReference type="GeneTree" id="ENSGT00940000178181"/>
<feature type="signal peptide" evidence="1">
    <location>
        <begin position="1"/>
        <end position="20"/>
    </location>
</feature>
<reference evidence="2" key="4">
    <citation type="submission" date="2025-08" db="UniProtKB">
        <authorList>
            <consortium name="Ensembl"/>
        </authorList>
    </citation>
    <scope>IDENTIFICATION</scope>
</reference>
<accession>A0A4W4FAU0</accession>
<keyword evidence="1" id="KW-0732">Signal</keyword>
<reference evidence="3" key="1">
    <citation type="journal article" date="2014" name="Science">
        <title>Nonhuman genetics. Genomic basis for the convergent evolution of electric organs.</title>
        <authorList>
            <person name="Gallant J.R."/>
            <person name="Traeger L.L."/>
            <person name="Volkening J.D."/>
            <person name="Moffett H."/>
            <person name="Chen P.H."/>
            <person name="Novina C.D."/>
            <person name="Phillips G.N.Jr."/>
            <person name="Anand R."/>
            <person name="Wells G.B."/>
            <person name="Pinch M."/>
            <person name="Guth R."/>
            <person name="Unguez G.A."/>
            <person name="Albert J.S."/>
            <person name="Zakon H.H."/>
            <person name="Samanta M.P."/>
            <person name="Sussman M.R."/>
        </authorList>
    </citation>
    <scope>NUCLEOTIDE SEQUENCE [LARGE SCALE GENOMIC DNA]</scope>
</reference>
<evidence type="ECO:0000256" key="1">
    <source>
        <dbReference type="SAM" id="SignalP"/>
    </source>
</evidence>
<dbReference type="Proteomes" id="UP000314983">
    <property type="component" value="Chromosome 7"/>
</dbReference>
<evidence type="ECO:0000313" key="3">
    <source>
        <dbReference type="Proteomes" id="UP000314983"/>
    </source>
</evidence>
<name>A0A4W4FAU0_ELEEL</name>
<reference evidence="3" key="2">
    <citation type="journal article" date="2017" name="Sci. Adv.">
        <title>A tail of two voltages: Proteomic comparison of the three electric organs of the electric eel.</title>
        <authorList>
            <person name="Traeger L.L."/>
            <person name="Sabat G."/>
            <person name="Barrett-Wilt G.A."/>
            <person name="Wells G.B."/>
            <person name="Sussman M.R."/>
        </authorList>
    </citation>
    <scope>NUCLEOTIDE SEQUENCE [LARGE SCALE GENOMIC DNA]</scope>
</reference>
<reference evidence="2" key="3">
    <citation type="submission" date="2020-05" db="EMBL/GenBank/DDBJ databases">
        <title>Electrophorus electricus (electric eel) genome, fEleEle1, primary haplotype.</title>
        <authorList>
            <person name="Myers G."/>
            <person name="Meyer A."/>
            <person name="Fedrigo O."/>
            <person name="Formenti G."/>
            <person name="Rhie A."/>
            <person name="Tracey A."/>
            <person name="Sims Y."/>
            <person name="Jarvis E.D."/>
        </authorList>
    </citation>
    <scope>NUCLEOTIDE SEQUENCE [LARGE SCALE GENOMIC DNA]</scope>
</reference>
<protein>
    <recommendedName>
        <fullName evidence="4">Kisspeptin 2</fullName>
    </recommendedName>
</protein>
<gene>
    <name evidence="2" type="primary">kiss2</name>
</gene>
<proteinExistence type="predicted"/>
<dbReference type="AlphaFoldDB" id="A0A4W4FAU0"/>
<organism evidence="2 3">
    <name type="scientific">Electrophorus electricus</name>
    <name type="common">Electric eel</name>
    <name type="synonym">Gymnotus electricus</name>
    <dbReference type="NCBI Taxonomy" id="8005"/>
    <lineage>
        <taxon>Eukaryota</taxon>
        <taxon>Metazoa</taxon>
        <taxon>Chordata</taxon>
        <taxon>Craniata</taxon>
        <taxon>Vertebrata</taxon>
        <taxon>Euteleostomi</taxon>
        <taxon>Actinopterygii</taxon>
        <taxon>Neopterygii</taxon>
        <taxon>Teleostei</taxon>
        <taxon>Ostariophysi</taxon>
        <taxon>Gymnotiformes</taxon>
        <taxon>Gymnotoidei</taxon>
        <taxon>Gymnotidae</taxon>
        <taxon>Electrophorus</taxon>
    </lineage>
</organism>
<keyword evidence="3" id="KW-1185">Reference proteome</keyword>
<reference evidence="2" key="5">
    <citation type="submission" date="2025-09" db="UniProtKB">
        <authorList>
            <consortium name="Ensembl"/>
        </authorList>
    </citation>
    <scope>IDENTIFICATION</scope>
</reference>
<dbReference type="STRING" id="8005.ENSEEEP00000022003"/>